<organism evidence="1 2">
    <name type="scientific">Tritrichomonas musculus</name>
    <dbReference type="NCBI Taxonomy" id="1915356"/>
    <lineage>
        <taxon>Eukaryota</taxon>
        <taxon>Metamonada</taxon>
        <taxon>Parabasalia</taxon>
        <taxon>Tritrichomonadida</taxon>
        <taxon>Tritrichomonadidae</taxon>
        <taxon>Tritrichomonas</taxon>
    </lineage>
</organism>
<proteinExistence type="predicted"/>
<name>A0ABR2JYT1_9EUKA</name>
<sequence>MLQQLDVGVFGSMKRFMSNCKNIGDVSYQTKQLFKIHQSLYQACSPANCKNAFAATGIVTKPEKIGDITKEIAHFDFRKSIKVRYYEIPYMSQIARYGGQLTNIQRYIYLSSLYPVLETTARTHLADFETKRK</sequence>
<dbReference type="Proteomes" id="UP001470230">
    <property type="component" value="Unassembled WGS sequence"/>
</dbReference>
<evidence type="ECO:0000313" key="2">
    <source>
        <dbReference type="Proteomes" id="UP001470230"/>
    </source>
</evidence>
<keyword evidence="2" id="KW-1185">Reference proteome</keyword>
<comment type="caution">
    <text evidence="1">The sequence shown here is derived from an EMBL/GenBank/DDBJ whole genome shotgun (WGS) entry which is preliminary data.</text>
</comment>
<accession>A0ABR2JYT1</accession>
<evidence type="ECO:0000313" key="1">
    <source>
        <dbReference type="EMBL" id="KAK8883412.1"/>
    </source>
</evidence>
<gene>
    <name evidence="1" type="ORF">M9Y10_046062</name>
</gene>
<reference evidence="1 2" key="1">
    <citation type="submission" date="2024-04" db="EMBL/GenBank/DDBJ databases">
        <title>Tritrichomonas musculus Genome.</title>
        <authorList>
            <person name="Alves-Ferreira E."/>
            <person name="Grigg M."/>
            <person name="Lorenzi H."/>
            <person name="Galac M."/>
        </authorList>
    </citation>
    <scope>NUCLEOTIDE SEQUENCE [LARGE SCALE GENOMIC DNA]</scope>
    <source>
        <strain evidence="1 2">EAF2021</strain>
    </source>
</reference>
<dbReference type="EMBL" id="JAPFFF010000009">
    <property type="protein sequence ID" value="KAK8883412.1"/>
    <property type="molecule type" value="Genomic_DNA"/>
</dbReference>
<protein>
    <submittedName>
        <fullName evidence="1">Uncharacterized protein</fullName>
    </submittedName>
</protein>